<keyword evidence="2" id="KW-0963">Cytoplasm</keyword>
<protein>
    <recommendedName>
        <fullName evidence="13">Axin</fullName>
    </recommendedName>
</protein>
<keyword evidence="6" id="KW-0832">Ubl conjugation</keyword>
<dbReference type="Pfam" id="PF08833">
    <property type="entry name" value="Axin_b-cat_bind"/>
    <property type="match status" value="1"/>
</dbReference>
<dbReference type="GO" id="GO:0030877">
    <property type="term" value="C:beta-catenin destruction complex"/>
    <property type="evidence" value="ECO:0007669"/>
    <property type="project" value="TreeGrafter"/>
</dbReference>
<proteinExistence type="predicted"/>
<dbReference type="InterPro" id="IPR032101">
    <property type="entry name" value="Axin_TNKS-bd"/>
</dbReference>
<dbReference type="InterPro" id="IPR043581">
    <property type="entry name" value="Axin-like"/>
</dbReference>
<evidence type="ECO:0000256" key="5">
    <source>
        <dbReference type="ARBA" id="ARBA00022765"/>
    </source>
</evidence>
<keyword evidence="8" id="KW-0175">Coiled coil</keyword>
<feature type="compositionally biased region" description="Basic and acidic residues" evidence="9">
    <location>
        <begin position="532"/>
        <end position="541"/>
    </location>
</feature>
<dbReference type="InterPro" id="IPR016137">
    <property type="entry name" value="RGS"/>
</dbReference>
<dbReference type="PANTHER" id="PTHR46102:SF2">
    <property type="entry name" value="AXIN"/>
    <property type="match status" value="1"/>
</dbReference>
<dbReference type="GO" id="GO:0005737">
    <property type="term" value="C:cytoplasm"/>
    <property type="evidence" value="ECO:0007669"/>
    <property type="project" value="UniProtKB-SubCell"/>
</dbReference>
<dbReference type="GO" id="GO:0060090">
    <property type="term" value="F:molecular adaptor activity"/>
    <property type="evidence" value="ECO:0007669"/>
    <property type="project" value="TreeGrafter"/>
</dbReference>
<dbReference type="InterPro" id="IPR029071">
    <property type="entry name" value="Ubiquitin-like_domsf"/>
</dbReference>
<comment type="subcellular location">
    <subcellularLocation>
        <location evidence="1">Cytoplasm</location>
    </subcellularLocation>
</comment>
<feature type="compositionally biased region" description="Polar residues" evidence="9">
    <location>
        <begin position="626"/>
        <end position="635"/>
    </location>
</feature>
<dbReference type="GO" id="GO:0008013">
    <property type="term" value="F:beta-catenin binding"/>
    <property type="evidence" value="ECO:0007669"/>
    <property type="project" value="TreeGrafter"/>
</dbReference>
<evidence type="ECO:0000256" key="4">
    <source>
        <dbReference type="ARBA" id="ARBA00022687"/>
    </source>
</evidence>
<dbReference type="InterPro" id="IPR014936">
    <property type="entry name" value="Axin_b-cat-bd"/>
</dbReference>
<dbReference type="InterPro" id="IPR036305">
    <property type="entry name" value="RGS_sf"/>
</dbReference>
<dbReference type="EMBL" id="JARGDH010000001">
    <property type="protein sequence ID" value="KAL0279307.1"/>
    <property type="molecule type" value="Genomic_DNA"/>
</dbReference>
<sequence>MNRPTARGRVGDFDENSPRPPVPGEETDPGYCCSNISTFSPPSAPFKYTPRSSSFHSSVNLEGNAPLGFEPEGSCTNNYGTCSPFYEGTRSPPPCLQWAKNMSCLLQDNEGVELFRRYLEREGQAHAKALNFWFACEGLKKQSDKDVVAQLVKAIYKRFITSPALAIREDLRREVTTRIRDNYFDKGVFDSVQAEIGNRIMKTTYPNFLKSDIYLNYVRQIPQEYSSSSGSGSGSGSSSSSAGRDMLCGAGATFLPTLPEDAELVVNSDFLPLTRDALVATQSRRALEFRPKPEAFAGVYLQHGSQLNTRVYSSYNPVSRQDSELQSLSSDARTDSDAMSCTDNSVDGSSASQHKMAKRQFQRQFKAMKESASMNRENTHLLIPRTQRAKDSSCPMEPEEFARQLIAKLEALKKEQEVQEKLDKKLMETECEPEKTLADMIREKLQMVDEQDSDNQAILDQHVSRVWKDTTPGGSPRLASPKPKSPDGRRKLMMTGGIPHPYQTKSPYFTKYAKKEKDVFSTFSADSGNVHDFTDVSESSRHFPKSKSFPDYGEAQNSLSGYDGRARNSKEGSRRSSSKKTTSDLTDSGVSVISDTLPCGKHSTEWLIMRMKETCEKSCSKHRSVKQPSAISSSNTHRHGRKSERSGSLERYPQQSFAADPAGSQLGGRPNTVSQLEEARRRLTEDDSRGKQGKQRYPASSKSPGAAGIPDLTLSNSSTLRKSVRRSDPLSLQRAPEQDYTTVIYSFWDEEVPYRTKAAGTHITLKQFKELLPRKGSYRYYFKTDCPEVETKVIHEEIFDDNQELPLWEGKILAQVKQLD</sequence>
<keyword evidence="4 7" id="KW-0879">Wnt signaling pathway</keyword>
<dbReference type="CDD" id="cd11582">
    <property type="entry name" value="Axin_TNKS_binding"/>
    <property type="match status" value="1"/>
</dbReference>
<dbReference type="Gene3D" id="2.40.240.130">
    <property type="match status" value="1"/>
</dbReference>
<dbReference type="SUPFAM" id="SSF48097">
    <property type="entry name" value="Regulator of G-protein signaling, RGS"/>
    <property type="match status" value="1"/>
</dbReference>
<feature type="domain" description="DIX" evidence="11">
    <location>
        <begin position="738"/>
        <end position="820"/>
    </location>
</feature>
<dbReference type="AlphaFoldDB" id="A0AAW2IBM4"/>
<dbReference type="SUPFAM" id="SSF54236">
    <property type="entry name" value="Ubiquitin-like"/>
    <property type="match status" value="1"/>
</dbReference>
<name>A0AAW2IBM4_9NEOP</name>
<feature type="compositionally biased region" description="Polar residues" evidence="9">
    <location>
        <begin position="322"/>
        <end position="353"/>
    </location>
</feature>
<feature type="compositionally biased region" description="Basic and acidic residues" evidence="9">
    <location>
        <begin position="564"/>
        <end position="574"/>
    </location>
</feature>
<organism evidence="12">
    <name type="scientific">Menopon gallinae</name>
    <name type="common">poultry shaft louse</name>
    <dbReference type="NCBI Taxonomy" id="328185"/>
    <lineage>
        <taxon>Eukaryota</taxon>
        <taxon>Metazoa</taxon>
        <taxon>Ecdysozoa</taxon>
        <taxon>Arthropoda</taxon>
        <taxon>Hexapoda</taxon>
        <taxon>Insecta</taxon>
        <taxon>Pterygota</taxon>
        <taxon>Neoptera</taxon>
        <taxon>Paraneoptera</taxon>
        <taxon>Psocodea</taxon>
        <taxon>Troctomorpha</taxon>
        <taxon>Phthiraptera</taxon>
        <taxon>Amblycera</taxon>
        <taxon>Menoponidae</taxon>
        <taxon>Menopon</taxon>
    </lineage>
</organism>
<dbReference type="InterPro" id="IPR024066">
    <property type="entry name" value="RGS_subdom1/3"/>
</dbReference>
<evidence type="ECO:0000313" key="12">
    <source>
        <dbReference type="EMBL" id="KAL0279306.1"/>
    </source>
</evidence>
<dbReference type="PROSITE" id="PS50841">
    <property type="entry name" value="DIX"/>
    <property type="match status" value="1"/>
</dbReference>
<evidence type="ECO:0000256" key="2">
    <source>
        <dbReference type="ARBA" id="ARBA00022490"/>
    </source>
</evidence>
<feature type="region of interest" description="Disordered" evidence="9">
    <location>
        <begin position="619"/>
        <end position="733"/>
    </location>
</feature>
<dbReference type="GO" id="GO:0048468">
    <property type="term" value="P:cell development"/>
    <property type="evidence" value="ECO:0007669"/>
    <property type="project" value="TreeGrafter"/>
</dbReference>
<dbReference type="InterPro" id="IPR038207">
    <property type="entry name" value="DIX_dom_sf"/>
</dbReference>
<dbReference type="Pfam" id="PF00778">
    <property type="entry name" value="DIX"/>
    <property type="match status" value="1"/>
</dbReference>
<evidence type="ECO:0000256" key="1">
    <source>
        <dbReference type="ARBA" id="ARBA00004496"/>
    </source>
</evidence>
<dbReference type="SMART" id="SM00315">
    <property type="entry name" value="RGS"/>
    <property type="match status" value="1"/>
</dbReference>
<evidence type="ECO:0008006" key="13">
    <source>
        <dbReference type="Google" id="ProtNLM"/>
    </source>
</evidence>
<feature type="compositionally biased region" description="Low complexity" evidence="9">
    <location>
        <begin position="579"/>
        <end position="589"/>
    </location>
</feature>
<dbReference type="PROSITE" id="PS50132">
    <property type="entry name" value="RGS"/>
    <property type="match status" value="1"/>
</dbReference>
<feature type="region of interest" description="Disordered" evidence="9">
    <location>
        <begin position="465"/>
        <end position="505"/>
    </location>
</feature>
<gene>
    <name evidence="12" type="ORF">PYX00_000897</name>
</gene>
<evidence type="ECO:0000256" key="6">
    <source>
        <dbReference type="ARBA" id="ARBA00022843"/>
    </source>
</evidence>
<feature type="region of interest" description="Disordered" evidence="9">
    <location>
        <begin position="1"/>
        <end position="28"/>
    </location>
</feature>
<dbReference type="GO" id="GO:0016055">
    <property type="term" value="P:Wnt signaling pathway"/>
    <property type="evidence" value="ECO:0007669"/>
    <property type="project" value="UniProtKB-KW"/>
</dbReference>
<dbReference type="Gene3D" id="1.10.167.10">
    <property type="entry name" value="Regulator of G-protein Signalling 4, domain 2"/>
    <property type="match status" value="1"/>
</dbReference>
<dbReference type="GO" id="GO:0031625">
    <property type="term" value="F:ubiquitin protein ligase binding"/>
    <property type="evidence" value="ECO:0007669"/>
    <property type="project" value="TreeGrafter"/>
</dbReference>
<keyword evidence="3" id="KW-0597">Phosphoprotein</keyword>
<dbReference type="GO" id="GO:0005886">
    <property type="term" value="C:plasma membrane"/>
    <property type="evidence" value="ECO:0007669"/>
    <property type="project" value="TreeGrafter"/>
</dbReference>
<dbReference type="InterPro" id="IPR044926">
    <property type="entry name" value="RGS_subdomain_2"/>
</dbReference>
<dbReference type="GO" id="GO:0032436">
    <property type="term" value="P:positive regulation of proteasomal ubiquitin-dependent protein catabolic process"/>
    <property type="evidence" value="ECO:0007669"/>
    <property type="project" value="TreeGrafter"/>
</dbReference>
<comment type="caution">
    <text evidence="12">The sequence shown here is derived from an EMBL/GenBank/DDBJ whole genome shotgun (WGS) entry which is preliminary data.</text>
</comment>
<evidence type="ECO:0000256" key="9">
    <source>
        <dbReference type="SAM" id="MobiDB-lite"/>
    </source>
</evidence>
<evidence type="ECO:0000256" key="7">
    <source>
        <dbReference type="PROSITE-ProRule" id="PRU00069"/>
    </source>
</evidence>
<evidence type="ECO:0000256" key="3">
    <source>
        <dbReference type="ARBA" id="ARBA00022553"/>
    </source>
</evidence>
<keyword evidence="5" id="KW-0013">ADP-ribosylation</keyword>
<dbReference type="Gene3D" id="1.10.196.10">
    <property type="match status" value="1"/>
</dbReference>
<accession>A0AAW2IBM4</accession>
<evidence type="ECO:0000256" key="8">
    <source>
        <dbReference type="SAM" id="Coils"/>
    </source>
</evidence>
<reference evidence="12" key="1">
    <citation type="journal article" date="2024" name="Gigascience">
        <title>Chromosome-level genome of the poultry shaft louse Menopon gallinae provides insight into the host-switching and adaptive evolution of parasitic lice.</title>
        <authorList>
            <person name="Xu Y."/>
            <person name="Ma L."/>
            <person name="Liu S."/>
            <person name="Liang Y."/>
            <person name="Liu Q."/>
            <person name="He Z."/>
            <person name="Tian L."/>
            <person name="Duan Y."/>
            <person name="Cai W."/>
            <person name="Li H."/>
            <person name="Song F."/>
        </authorList>
    </citation>
    <scope>NUCLEOTIDE SEQUENCE</scope>
    <source>
        <strain evidence="12">Cailab_2023a</strain>
    </source>
</reference>
<dbReference type="PANTHER" id="PTHR46102">
    <property type="entry name" value="AXIN"/>
    <property type="match status" value="1"/>
</dbReference>
<dbReference type="EMBL" id="JARGDH010000001">
    <property type="protein sequence ID" value="KAL0279306.1"/>
    <property type="molecule type" value="Genomic_DNA"/>
</dbReference>
<evidence type="ECO:0000259" key="10">
    <source>
        <dbReference type="PROSITE" id="PS50132"/>
    </source>
</evidence>
<feature type="compositionally biased region" description="Basic and acidic residues" evidence="9">
    <location>
        <begin position="677"/>
        <end position="690"/>
    </location>
</feature>
<feature type="region of interest" description="Disordered" evidence="9">
    <location>
        <begin position="530"/>
        <end position="594"/>
    </location>
</feature>
<dbReference type="Pfam" id="PF00615">
    <property type="entry name" value="RGS"/>
    <property type="match status" value="1"/>
</dbReference>
<dbReference type="GO" id="GO:0090090">
    <property type="term" value="P:negative regulation of canonical Wnt signaling pathway"/>
    <property type="evidence" value="ECO:0007669"/>
    <property type="project" value="InterPro"/>
</dbReference>
<feature type="region of interest" description="Disordered" evidence="9">
    <location>
        <begin position="322"/>
        <end position="354"/>
    </location>
</feature>
<feature type="coiled-coil region" evidence="8">
    <location>
        <begin position="399"/>
        <end position="432"/>
    </location>
</feature>
<dbReference type="InterPro" id="IPR001158">
    <property type="entry name" value="DIX"/>
</dbReference>
<dbReference type="GO" id="GO:0005634">
    <property type="term" value="C:nucleus"/>
    <property type="evidence" value="ECO:0007669"/>
    <property type="project" value="TreeGrafter"/>
</dbReference>
<feature type="domain" description="RGS" evidence="10">
    <location>
        <begin position="101"/>
        <end position="218"/>
    </location>
</feature>
<evidence type="ECO:0000259" key="11">
    <source>
        <dbReference type="PROSITE" id="PS50841"/>
    </source>
</evidence>
<dbReference type="SMART" id="SM00021">
    <property type="entry name" value="DAX"/>
    <property type="match status" value="1"/>
</dbReference>
<dbReference type="GO" id="GO:0019901">
    <property type="term" value="F:protein kinase binding"/>
    <property type="evidence" value="ECO:0007669"/>
    <property type="project" value="TreeGrafter"/>
</dbReference>